<organism evidence="12 13">
    <name type="scientific">Cyclopterus lumpus</name>
    <name type="common">Lumpsucker</name>
    <dbReference type="NCBI Taxonomy" id="8103"/>
    <lineage>
        <taxon>Eukaryota</taxon>
        <taxon>Metazoa</taxon>
        <taxon>Chordata</taxon>
        <taxon>Craniata</taxon>
        <taxon>Vertebrata</taxon>
        <taxon>Euteleostomi</taxon>
        <taxon>Actinopterygii</taxon>
        <taxon>Neopterygii</taxon>
        <taxon>Teleostei</taxon>
        <taxon>Neoteleostei</taxon>
        <taxon>Acanthomorphata</taxon>
        <taxon>Eupercaria</taxon>
        <taxon>Perciformes</taxon>
        <taxon>Cottioidei</taxon>
        <taxon>Cottales</taxon>
        <taxon>Cyclopteridae</taxon>
        <taxon>Cyclopterus</taxon>
    </lineage>
</organism>
<feature type="domain" description="MAM" evidence="10">
    <location>
        <begin position="58"/>
        <end position="217"/>
    </location>
</feature>
<dbReference type="Pfam" id="PF00629">
    <property type="entry name" value="MAM"/>
    <property type="match status" value="1"/>
</dbReference>
<evidence type="ECO:0000256" key="1">
    <source>
        <dbReference type="ARBA" id="ARBA00022670"/>
    </source>
</evidence>
<dbReference type="Proteomes" id="UP000694565">
    <property type="component" value="Unplaced"/>
</dbReference>
<accession>A0A8C2WZ32</accession>
<feature type="domain" description="CUB" evidence="9">
    <location>
        <begin position="238"/>
        <end position="349"/>
    </location>
</feature>
<dbReference type="InterPro" id="IPR000859">
    <property type="entry name" value="CUB_dom"/>
</dbReference>
<evidence type="ECO:0000256" key="5">
    <source>
        <dbReference type="PROSITE-ProRule" id="PRU00059"/>
    </source>
</evidence>
<evidence type="ECO:0000256" key="2">
    <source>
        <dbReference type="ARBA" id="ARBA00022801"/>
    </source>
</evidence>
<dbReference type="PANTHER" id="PTHR24252">
    <property type="entry name" value="ACROSIN-RELATED"/>
    <property type="match status" value="1"/>
</dbReference>
<dbReference type="InterPro" id="IPR009003">
    <property type="entry name" value="Peptidase_S1_PA"/>
</dbReference>
<comment type="caution">
    <text evidence="5">Lacks conserved residue(s) required for the propagation of feature annotation.</text>
</comment>
<dbReference type="SUPFAM" id="SSF49899">
    <property type="entry name" value="Concanavalin A-like lectins/glucanases"/>
    <property type="match status" value="1"/>
</dbReference>
<dbReference type="GO" id="GO:0006508">
    <property type="term" value="P:proteolysis"/>
    <property type="evidence" value="ECO:0007669"/>
    <property type="project" value="UniProtKB-KW"/>
</dbReference>
<dbReference type="SMART" id="SM00192">
    <property type="entry name" value="LDLa"/>
    <property type="match status" value="1"/>
</dbReference>
<evidence type="ECO:0000256" key="4">
    <source>
        <dbReference type="ARBA" id="ARBA00023157"/>
    </source>
</evidence>
<dbReference type="SUPFAM" id="SSF50494">
    <property type="entry name" value="Trypsin-like serine proteases"/>
    <property type="match status" value="1"/>
</dbReference>
<dbReference type="PROSITE" id="PS00135">
    <property type="entry name" value="TRYPSIN_SER"/>
    <property type="match status" value="1"/>
</dbReference>
<dbReference type="SMART" id="SM00042">
    <property type="entry name" value="CUB"/>
    <property type="match status" value="1"/>
</dbReference>
<dbReference type="AlphaFoldDB" id="A0A8C2WZ32"/>
<protein>
    <submittedName>
        <fullName evidence="12">Transmembrane serine protease 15</fullName>
    </submittedName>
</protein>
<dbReference type="Pfam" id="PF00089">
    <property type="entry name" value="Trypsin"/>
    <property type="match status" value="1"/>
</dbReference>
<dbReference type="InterPro" id="IPR033116">
    <property type="entry name" value="TRYPSIN_SER"/>
</dbReference>
<feature type="domain" description="Peptidase S1" evidence="11">
    <location>
        <begin position="456"/>
        <end position="690"/>
    </location>
</feature>
<dbReference type="GO" id="GO:0016020">
    <property type="term" value="C:membrane"/>
    <property type="evidence" value="ECO:0007669"/>
    <property type="project" value="InterPro"/>
</dbReference>
<dbReference type="InterPro" id="IPR036055">
    <property type="entry name" value="LDL_receptor-like_sf"/>
</dbReference>
<dbReference type="Gene3D" id="2.60.120.290">
    <property type="entry name" value="Spermadhesin, CUB domain"/>
    <property type="match status" value="1"/>
</dbReference>
<dbReference type="Gene3D" id="4.10.400.10">
    <property type="entry name" value="Low-density Lipoprotein Receptor"/>
    <property type="match status" value="1"/>
</dbReference>
<dbReference type="Pfam" id="PF00431">
    <property type="entry name" value="CUB"/>
    <property type="match status" value="1"/>
</dbReference>
<dbReference type="SUPFAM" id="SSF49854">
    <property type="entry name" value="Spermadhesin, CUB domain"/>
    <property type="match status" value="1"/>
</dbReference>
<evidence type="ECO:0000313" key="12">
    <source>
        <dbReference type="Ensembl" id="ENSCLMP00005011138.1"/>
    </source>
</evidence>
<dbReference type="PROSITE" id="PS50060">
    <property type="entry name" value="MAM_2"/>
    <property type="match status" value="1"/>
</dbReference>
<dbReference type="SMART" id="SM00020">
    <property type="entry name" value="Tryp_SPc"/>
    <property type="match status" value="1"/>
</dbReference>
<feature type="region of interest" description="Disordered" evidence="8">
    <location>
        <begin position="691"/>
        <end position="710"/>
    </location>
</feature>
<feature type="disulfide bond" evidence="6">
    <location>
        <begin position="358"/>
        <end position="370"/>
    </location>
</feature>
<dbReference type="PANTHER" id="PTHR24252:SF16">
    <property type="entry name" value="TRANSMEMBRANE SERINE PROTEASE 15"/>
    <property type="match status" value="1"/>
</dbReference>
<name>A0A8C2WZ32_CYCLU</name>
<dbReference type="PROSITE" id="PS50068">
    <property type="entry name" value="LDLRA_2"/>
    <property type="match status" value="1"/>
</dbReference>
<dbReference type="PROSITE" id="PS50240">
    <property type="entry name" value="TRYPSIN_DOM"/>
    <property type="match status" value="1"/>
</dbReference>
<dbReference type="CDD" id="cd06263">
    <property type="entry name" value="MAM"/>
    <property type="match status" value="1"/>
</dbReference>
<evidence type="ECO:0000259" key="9">
    <source>
        <dbReference type="PROSITE" id="PS01180"/>
    </source>
</evidence>
<dbReference type="SUPFAM" id="SSF57424">
    <property type="entry name" value="LDL receptor-like module"/>
    <property type="match status" value="1"/>
</dbReference>
<feature type="disulfide bond" evidence="6">
    <location>
        <begin position="365"/>
        <end position="383"/>
    </location>
</feature>
<evidence type="ECO:0000259" key="11">
    <source>
        <dbReference type="PROSITE" id="PS50240"/>
    </source>
</evidence>
<dbReference type="Gene3D" id="2.60.120.200">
    <property type="match status" value="1"/>
</dbReference>
<dbReference type="GO" id="GO:0004252">
    <property type="term" value="F:serine-type endopeptidase activity"/>
    <property type="evidence" value="ECO:0007669"/>
    <property type="project" value="InterPro"/>
</dbReference>
<dbReference type="CDD" id="cd00190">
    <property type="entry name" value="Tryp_SPc"/>
    <property type="match status" value="1"/>
</dbReference>
<dbReference type="CDD" id="cd00041">
    <property type="entry name" value="CUB"/>
    <property type="match status" value="1"/>
</dbReference>
<reference evidence="12" key="2">
    <citation type="submission" date="2025-09" db="UniProtKB">
        <authorList>
            <consortium name="Ensembl"/>
        </authorList>
    </citation>
    <scope>IDENTIFICATION</scope>
</reference>
<evidence type="ECO:0000256" key="3">
    <source>
        <dbReference type="ARBA" id="ARBA00022825"/>
    </source>
</evidence>
<dbReference type="InterPro" id="IPR018114">
    <property type="entry name" value="TRYPSIN_HIS"/>
</dbReference>
<dbReference type="GeneTree" id="ENSGT00940000164655"/>
<dbReference type="PROSITE" id="PS01180">
    <property type="entry name" value="CUB"/>
    <property type="match status" value="1"/>
</dbReference>
<keyword evidence="4 6" id="KW-1015">Disulfide bond</keyword>
<dbReference type="InterPro" id="IPR001254">
    <property type="entry name" value="Trypsin_dom"/>
</dbReference>
<evidence type="ECO:0000259" key="10">
    <source>
        <dbReference type="PROSITE" id="PS50060"/>
    </source>
</evidence>
<keyword evidence="2 7" id="KW-0378">Hydrolase</keyword>
<evidence type="ECO:0000313" key="13">
    <source>
        <dbReference type="Proteomes" id="UP000694565"/>
    </source>
</evidence>
<evidence type="ECO:0000256" key="8">
    <source>
        <dbReference type="SAM" id="MobiDB-lite"/>
    </source>
</evidence>
<dbReference type="Pfam" id="PF00057">
    <property type="entry name" value="Ldl_recept_a"/>
    <property type="match status" value="1"/>
</dbReference>
<dbReference type="InterPro" id="IPR001314">
    <property type="entry name" value="Peptidase_S1A"/>
</dbReference>
<feature type="disulfide bond" evidence="6">
    <location>
        <begin position="377"/>
        <end position="392"/>
    </location>
</feature>
<evidence type="ECO:0000256" key="6">
    <source>
        <dbReference type="PROSITE-ProRule" id="PRU00124"/>
    </source>
</evidence>
<dbReference type="PROSITE" id="PS00134">
    <property type="entry name" value="TRYPSIN_HIS"/>
    <property type="match status" value="1"/>
</dbReference>
<dbReference type="Ensembl" id="ENSCLMT00005012004.1">
    <property type="protein sequence ID" value="ENSCLMP00005011138.1"/>
    <property type="gene ID" value="ENSCLMG00005006077.1"/>
</dbReference>
<reference evidence="12" key="1">
    <citation type="submission" date="2025-08" db="UniProtKB">
        <authorList>
            <consortium name="Ensembl"/>
        </authorList>
    </citation>
    <scope>IDENTIFICATION</scope>
</reference>
<dbReference type="Gene3D" id="2.40.10.10">
    <property type="entry name" value="Trypsin-like serine proteases"/>
    <property type="match status" value="2"/>
</dbReference>
<evidence type="ECO:0000256" key="7">
    <source>
        <dbReference type="RuleBase" id="RU363034"/>
    </source>
</evidence>
<dbReference type="InterPro" id="IPR043504">
    <property type="entry name" value="Peptidase_S1_PA_chymotrypsin"/>
</dbReference>
<dbReference type="InterPro" id="IPR035914">
    <property type="entry name" value="Sperma_CUB_dom_sf"/>
</dbReference>
<sequence>MICFLSQGSVVVNFDLWFNQLIDVKEAEQQLGAGLQEAAAGGLVIDRNSIQIKDQEKLNCTFEQGMCFWRQQDVDDDGDWIRTRGSTFPPLSGPNVDHTLSNSSGFYIVTPLSPGQWLKSFRIHSLPLSPPTQPMCLSFWYHMFGEDVHQLRVLLSEPAVTVVFQRDKNYGDNWNYGQVTLNLTTETTVVFEGLKKGGMRNDIALDDITLTSDPCGPAPPEPTNVPPPTTTPPIPVDCGGPFDLREPNSTFSSPNYPQSYGNKAQCVWTLHTDEGRNIQLHFLDFDVEATYDILEVRDGAGPNSTLLAVLTGSTGPTHDLFSTANQMTLWFFTDSSGHGRGFRANFTSGFNLGSPAVCPAGQFQCQTGSCIHGNGQCDGQVDCPDAFDEANCGEWVRGSSRLQFQLVSSLLTVCADTWNSHLSVFTCQYLGYSKTCISEEVVSLTCDNKRECEGRVVGGVDAVKGAWPWIVSLQWRGRHVCGASLIGRDWLLTAAHCVYGKNVHLQYWSAVFGLHSQSDTNSLDVQTRRVDLVVINRKYDRRSKQADIAIMRLQQPISFTQFIQPLCLPAEGHDVSAGTRCLIAGWGRDSEQGSLPDILLEADVPLVVQDQCQLQLPEYTITSSMLCAGYLEGGVDSCQGDSGGPLICLDDGHWTLIGVTSFGVGCGRPQRPGVYARVSAFSSWIAQTRRSSSSSSSNSTFSSSSSNSSC</sequence>
<proteinExistence type="predicted"/>
<keyword evidence="13" id="KW-1185">Reference proteome</keyword>
<dbReference type="InterPro" id="IPR002172">
    <property type="entry name" value="LDrepeatLR_classA_rpt"/>
</dbReference>
<keyword evidence="1 7" id="KW-0645">Protease</keyword>
<keyword evidence="3 7" id="KW-0720">Serine protease</keyword>
<dbReference type="PRINTS" id="PR00722">
    <property type="entry name" value="CHYMOTRYPSIN"/>
</dbReference>
<dbReference type="CDD" id="cd00112">
    <property type="entry name" value="LDLa"/>
    <property type="match status" value="1"/>
</dbReference>
<dbReference type="InterPro" id="IPR013320">
    <property type="entry name" value="ConA-like_dom_sf"/>
</dbReference>
<dbReference type="SMART" id="SM00137">
    <property type="entry name" value="MAM"/>
    <property type="match status" value="1"/>
</dbReference>
<dbReference type="InterPro" id="IPR000998">
    <property type="entry name" value="MAM_dom"/>
</dbReference>